<name>A0A0C9UBX5_SPHS4</name>
<dbReference type="AlphaFoldDB" id="A0A0C9UBX5"/>
<dbReference type="Proteomes" id="UP000054279">
    <property type="component" value="Unassembled WGS sequence"/>
</dbReference>
<reference evidence="2 3" key="1">
    <citation type="submission" date="2014-06" db="EMBL/GenBank/DDBJ databases">
        <title>Evolutionary Origins and Diversification of the Mycorrhizal Mutualists.</title>
        <authorList>
            <consortium name="DOE Joint Genome Institute"/>
            <consortium name="Mycorrhizal Genomics Consortium"/>
            <person name="Kohler A."/>
            <person name="Kuo A."/>
            <person name="Nagy L.G."/>
            <person name="Floudas D."/>
            <person name="Copeland A."/>
            <person name="Barry K.W."/>
            <person name="Cichocki N."/>
            <person name="Veneault-Fourrey C."/>
            <person name="LaButti K."/>
            <person name="Lindquist E.A."/>
            <person name="Lipzen A."/>
            <person name="Lundell T."/>
            <person name="Morin E."/>
            <person name="Murat C."/>
            <person name="Riley R."/>
            <person name="Ohm R."/>
            <person name="Sun H."/>
            <person name="Tunlid A."/>
            <person name="Henrissat B."/>
            <person name="Grigoriev I.V."/>
            <person name="Hibbett D.S."/>
            <person name="Martin F."/>
        </authorList>
    </citation>
    <scope>NUCLEOTIDE SEQUENCE [LARGE SCALE GENOMIC DNA]</scope>
    <source>
        <strain evidence="2 3">SS14</strain>
    </source>
</reference>
<feature type="region of interest" description="Disordered" evidence="1">
    <location>
        <begin position="1"/>
        <end position="45"/>
    </location>
</feature>
<dbReference type="HOGENOM" id="CLU_2122640_0_0_1"/>
<sequence length="114" mass="11899">MEVGLKGSAKGEKNKQSTKGTLPQKTTKHNYEEMGKKPTPGSSAKKIKLELGRSEDATAVAGGESQNIDLPNIFQQGLESEEGQGHQGLLGIAASINAKQAKPSEGAKVAEVAK</sequence>
<evidence type="ECO:0000256" key="1">
    <source>
        <dbReference type="SAM" id="MobiDB-lite"/>
    </source>
</evidence>
<gene>
    <name evidence="2" type="ORF">M422DRAFT_55446</name>
</gene>
<dbReference type="EMBL" id="KN837363">
    <property type="protein sequence ID" value="KIJ26617.1"/>
    <property type="molecule type" value="Genomic_DNA"/>
</dbReference>
<keyword evidence="3" id="KW-1185">Reference proteome</keyword>
<accession>A0A0C9UBX5</accession>
<protein>
    <submittedName>
        <fullName evidence="2">Uncharacterized protein</fullName>
    </submittedName>
</protein>
<proteinExistence type="predicted"/>
<organism evidence="2 3">
    <name type="scientific">Sphaerobolus stellatus (strain SS14)</name>
    <dbReference type="NCBI Taxonomy" id="990650"/>
    <lineage>
        <taxon>Eukaryota</taxon>
        <taxon>Fungi</taxon>
        <taxon>Dikarya</taxon>
        <taxon>Basidiomycota</taxon>
        <taxon>Agaricomycotina</taxon>
        <taxon>Agaricomycetes</taxon>
        <taxon>Phallomycetidae</taxon>
        <taxon>Geastrales</taxon>
        <taxon>Sphaerobolaceae</taxon>
        <taxon>Sphaerobolus</taxon>
    </lineage>
</organism>
<evidence type="ECO:0000313" key="2">
    <source>
        <dbReference type="EMBL" id="KIJ26617.1"/>
    </source>
</evidence>
<evidence type="ECO:0000313" key="3">
    <source>
        <dbReference type="Proteomes" id="UP000054279"/>
    </source>
</evidence>